<dbReference type="AlphaFoldDB" id="A0A4Y2H6Y3"/>
<protein>
    <recommendedName>
        <fullName evidence="3">Retrovirus-related Pol polyprotein from transposon TNT 1-94</fullName>
    </recommendedName>
</protein>
<proteinExistence type="predicted"/>
<dbReference type="Proteomes" id="UP000499080">
    <property type="component" value="Unassembled WGS sequence"/>
</dbReference>
<comment type="caution">
    <text evidence="1">The sequence shown here is derived from an EMBL/GenBank/DDBJ whole genome shotgun (WGS) entry which is preliminary data.</text>
</comment>
<reference evidence="1 2" key="1">
    <citation type="journal article" date="2019" name="Sci. Rep.">
        <title>Orb-weaving spider Araneus ventricosus genome elucidates the spidroin gene catalogue.</title>
        <authorList>
            <person name="Kono N."/>
            <person name="Nakamura H."/>
            <person name="Ohtoshi R."/>
            <person name="Moran D.A.P."/>
            <person name="Shinohara A."/>
            <person name="Yoshida Y."/>
            <person name="Fujiwara M."/>
            <person name="Mori M."/>
            <person name="Tomita M."/>
            <person name="Arakawa K."/>
        </authorList>
    </citation>
    <scope>NUCLEOTIDE SEQUENCE [LARGE SCALE GENOMIC DNA]</scope>
</reference>
<accession>A0A4Y2H6Y3</accession>
<sequence length="99" mass="11294">MKRVENIGRDQYRYEAVSILQGQIAVTSEKDSYRIWVPDKNDVVFSRDTVFKDEIMSEKASIEIVQTQSTEEVCEEDASCIDAGEETEAQNIDDLNTLL</sequence>
<evidence type="ECO:0000313" key="2">
    <source>
        <dbReference type="Proteomes" id="UP000499080"/>
    </source>
</evidence>
<name>A0A4Y2H6Y3_ARAVE</name>
<gene>
    <name evidence="1" type="ORF">AVEN_103433_1</name>
</gene>
<dbReference type="EMBL" id="BGPR01001713">
    <property type="protein sequence ID" value="GBM60084.1"/>
    <property type="molecule type" value="Genomic_DNA"/>
</dbReference>
<organism evidence="1 2">
    <name type="scientific">Araneus ventricosus</name>
    <name type="common">Orbweaver spider</name>
    <name type="synonym">Epeira ventricosa</name>
    <dbReference type="NCBI Taxonomy" id="182803"/>
    <lineage>
        <taxon>Eukaryota</taxon>
        <taxon>Metazoa</taxon>
        <taxon>Ecdysozoa</taxon>
        <taxon>Arthropoda</taxon>
        <taxon>Chelicerata</taxon>
        <taxon>Arachnida</taxon>
        <taxon>Araneae</taxon>
        <taxon>Araneomorphae</taxon>
        <taxon>Entelegynae</taxon>
        <taxon>Araneoidea</taxon>
        <taxon>Araneidae</taxon>
        <taxon>Araneus</taxon>
    </lineage>
</organism>
<keyword evidence="2" id="KW-1185">Reference proteome</keyword>
<evidence type="ECO:0000313" key="1">
    <source>
        <dbReference type="EMBL" id="GBM60084.1"/>
    </source>
</evidence>
<evidence type="ECO:0008006" key="3">
    <source>
        <dbReference type="Google" id="ProtNLM"/>
    </source>
</evidence>